<keyword evidence="7" id="KW-1185">Reference proteome</keyword>
<accession>A0ABD5Y8W6</accession>
<sequence>MEDNDSIEDVYEDSVTVQSDPFGSFESFRGYHEEKRQLCRTVVEPAGYDRYVTTSVLLLGEHADCQTTTLAKGVTSKLGSEYTFFEIDSVYNDLMGEEDNIEATLNAARSREPGFVLLTCLDEHGFGEEEYESLRTQIESIQQSHDRVTVVCTAQNQDLDLTTHDSLFEVTIEVPKPGEKFRRGTLNTELERAETAGVIKSTQLDVEALSELDIADLTLQELRTVIKRTVQRRRRASDAEKPTITPSHIQDSIKIVEAERLEESVGSPLFAEDDTDQFEPEIPSVTFDDIGGLRGEKQRLREAVTKPVEYSDTFRQAGYSVGQGILLHGPPGNGKTMLAKAVANDLAYQFLSVKGPELEQPLVGVSEDQLRELFQTAREHAPSVIFFDEFDSLAPSRKTDTPVWKDDLVNTLLSELDGLEPLADVIVMAATNRLNELDDAVLRSGRFDTFIEIPSPSLEEQVEIFAVHIADLPAAEDVTTEWFGSLRLSDLSGADIMAVCRKALEFAVRDFDAGSTQRLVVTRANIQAAVERLRSELQESQWSQGYQ</sequence>
<name>A0ABD5Y8W6_9EURY</name>
<dbReference type="PANTHER" id="PTHR23077:SF171">
    <property type="entry name" value="NUCLEAR VALOSIN-CONTAINING PROTEIN-LIKE"/>
    <property type="match status" value="1"/>
</dbReference>
<dbReference type="PROSITE" id="PS00674">
    <property type="entry name" value="AAA"/>
    <property type="match status" value="1"/>
</dbReference>
<gene>
    <name evidence="6" type="ORF">ACFQMK_03140</name>
</gene>
<keyword evidence="2 4" id="KW-0067">ATP-binding</keyword>
<dbReference type="RefSeq" id="WP_267662879.1">
    <property type="nucleotide sequence ID" value="NZ_JAODIX010000013.1"/>
</dbReference>
<dbReference type="Proteomes" id="UP001596390">
    <property type="component" value="Unassembled WGS sequence"/>
</dbReference>
<keyword evidence="3" id="KW-0175">Coiled coil</keyword>
<evidence type="ECO:0000256" key="2">
    <source>
        <dbReference type="ARBA" id="ARBA00022840"/>
    </source>
</evidence>
<comment type="similarity">
    <text evidence="4">Belongs to the AAA ATPase family.</text>
</comment>
<dbReference type="InterPro" id="IPR027417">
    <property type="entry name" value="P-loop_NTPase"/>
</dbReference>
<dbReference type="InterPro" id="IPR003593">
    <property type="entry name" value="AAA+_ATPase"/>
</dbReference>
<dbReference type="InterPro" id="IPR003960">
    <property type="entry name" value="ATPase_AAA_CS"/>
</dbReference>
<dbReference type="InterPro" id="IPR050168">
    <property type="entry name" value="AAA_ATPase_domain"/>
</dbReference>
<reference evidence="6 7" key="1">
    <citation type="journal article" date="2019" name="Int. J. Syst. Evol. Microbiol.">
        <title>The Global Catalogue of Microorganisms (GCM) 10K type strain sequencing project: providing services to taxonomists for standard genome sequencing and annotation.</title>
        <authorList>
            <consortium name="The Broad Institute Genomics Platform"/>
            <consortium name="The Broad Institute Genome Sequencing Center for Infectious Disease"/>
            <person name="Wu L."/>
            <person name="Ma J."/>
        </authorList>
    </citation>
    <scope>NUCLEOTIDE SEQUENCE [LARGE SCALE GENOMIC DNA]</scope>
    <source>
        <strain evidence="6 7">Q85</strain>
    </source>
</reference>
<dbReference type="GO" id="GO:0005524">
    <property type="term" value="F:ATP binding"/>
    <property type="evidence" value="ECO:0007669"/>
    <property type="project" value="UniProtKB-KW"/>
</dbReference>
<evidence type="ECO:0000256" key="4">
    <source>
        <dbReference type="RuleBase" id="RU003651"/>
    </source>
</evidence>
<dbReference type="InterPro" id="IPR003959">
    <property type="entry name" value="ATPase_AAA_core"/>
</dbReference>
<evidence type="ECO:0000313" key="6">
    <source>
        <dbReference type="EMBL" id="MFC7185898.1"/>
    </source>
</evidence>
<feature type="domain" description="AAA+ ATPase" evidence="5">
    <location>
        <begin position="321"/>
        <end position="457"/>
    </location>
</feature>
<evidence type="ECO:0000256" key="3">
    <source>
        <dbReference type="ARBA" id="ARBA00023054"/>
    </source>
</evidence>
<dbReference type="Gene3D" id="3.40.50.300">
    <property type="entry name" value="P-loop containing nucleotide triphosphate hydrolases"/>
    <property type="match status" value="2"/>
</dbReference>
<dbReference type="SUPFAM" id="SSF52540">
    <property type="entry name" value="P-loop containing nucleoside triphosphate hydrolases"/>
    <property type="match status" value="2"/>
</dbReference>
<evidence type="ECO:0000256" key="1">
    <source>
        <dbReference type="ARBA" id="ARBA00022741"/>
    </source>
</evidence>
<proteinExistence type="inferred from homology"/>
<dbReference type="AlphaFoldDB" id="A0ABD5Y8W6"/>
<comment type="caution">
    <text evidence="6">The sequence shown here is derived from an EMBL/GenBank/DDBJ whole genome shotgun (WGS) entry which is preliminary data.</text>
</comment>
<evidence type="ECO:0000313" key="7">
    <source>
        <dbReference type="Proteomes" id="UP001596390"/>
    </source>
</evidence>
<dbReference type="Pfam" id="PF00004">
    <property type="entry name" value="AAA"/>
    <property type="match status" value="1"/>
</dbReference>
<dbReference type="PANTHER" id="PTHR23077">
    <property type="entry name" value="AAA-FAMILY ATPASE"/>
    <property type="match status" value="1"/>
</dbReference>
<dbReference type="Gene3D" id="1.10.8.60">
    <property type="match status" value="1"/>
</dbReference>
<protein>
    <submittedName>
        <fullName evidence="6">AAA family ATPase</fullName>
    </submittedName>
</protein>
<keyword evidence="1 4" id="KW-0547">Nucleotide-binding</keyword>
<dbReference type="FunFam" id="3.40.50.300:FF:001025">
    <property type="entry name" value="ATPase family, AAA domain-containing 2B"/>
    <property type="match status" value="1"/>
</dbReference>
<organism evidence="6 7">
    <name type="scientific">Halorubrum yunnanense</name>
    <dbReference type="NCBI Taxonomy" id="1526162"/>
    <lineage>
        <taxon>Archaea</taxon>
        <taxon>Methanobacteriati</taxon>
        <taxon>Methanobacteriota</taxon>
        <taxon>Stenosarchaea group</taxon>
        <taxon>Halobacteria</taxon>
        <taxon>Halobacteriales</taxon>
        <taxon>Haloferacaceae</taxon>
        <taxon>Halorubrum</taxon>
    </lineage>
</organism>
<dbReference type="SMART" id="SM00382">
    <property type="entry name" value="AAA"/>
    <property type="match status" value="1"/>
</dbReference>
<evidence type="ECO:0000259" key="5">
    <source>
        <dbReference type="SMART" id="SM00382"/>
    </source>
</evidence>
<dbReference type="EMBL" id="JBHSZZ010000013">
    <property type="protein sequence ID" value="MFC7185898.1"/>
    <property type="molecule type" value="Genomic_DNA"/>
</dbReference>